<proteinExistence type="predicted"/>
<evidence type="ECO:0000313" key="4">
    <source>
        <dbReference type="Proteomes" id="UP000747110"/>
    </source>
</evidence>
<gene>
    <name evidence="1" type="ORF">Vretifemale_3159</name>
    <name evidence="2" type="ORF">Vretimale_4533</name>
</gene>
<dbReference type="Proteomes" id="UP000747110">
    <property type="component" value="Unassembled WGS sequence"/>
</dbReference>
<evidence type="ECO:0000313" key="1">
    <source>
        <dbReference type="EMBL" id="GIL72862.1"/>
    </source>
</evidence>
<comment type="caution">
    <text evidence="2">The sequence shown here is derived from an EMBL/GenBank/DDBJ whole genome shotgun (WGS) entry which is preliminary data.</text>
</comment>
<dbReference type="AlphaFoldDB" id="A0A8J4G4D0"/>
<name>A0A8J4G4D0_9CHLO</name>
<keyword evidence="4" id="KW-1185">Reference proteome</keyword>
<evidence type="ECO:0000313" key="2">
    <source>
        <dbReference type="EMBL" id="GIL99353.1"/>
    </source>
</evidence>
<dbReference type="EMBL" id="BNCQ01000006">
    <property type="protein sequence ID" value="GIL99353.1"/>
    <property type="molecule type" value="Genomic_DNA"/>
</dbReference>
<organism evidence="2 3">
    <name type="scientific">Volvox reticuliferus</name>
    <dbReference type="NCBI Taxonomy" id="1737510"/>
    <lineage>
        <taxon>Eukaryota</taxon>
        <taxon>Viridiplantae</taxon>
        <taxon>Chlorophyta</taxon>
        <taxon>core chlorophytes</taxon>
        <taxon>Chlorophyceae</taxon>
        <taxon>CS clade</taxon>
        <taxon>Chlamydomonadales</taxon>
        <taxon>Volvocaceae</taxon>
        <taxon>Volvox</taxon>
    </lineage>
</organism>
<dbReference type="Proteomes" id="UP000722791">
    <property type="component" value="Unassembled WGS sequence"/>
</dbReference>
<dbReference type="EMBL" id="BNCP01000004">
    <property type="protein sequence ID" value="GIL72862.1"/>
    <property type="molecule type" value="Genomic_DNA"/>
</dbReference>
<evidence type="ECO:0000313" key="3">
    <source>
        <dbReference type="Proteomes" id="UP000722791"/>
    </source>
</evidence>
<sequence length="463" mass="50361">MLRTARYAVTCKYDATARPQCTGMEPTRGAQGVPRNATHINGERHLAPINTMPGDTSKALSAWNLPEFDVASSKMLRNKIVPSRRVTRRVTGGLLLASAAILGSYGAPSPFCGVAVARIQPPSALPPCNERLDGQLAAALTRAVYSSVVRLQVMDDADFQLETFKLREREYKYYVEANLGRLPRIPDLADNTGGLSNSTYFNFIQYCLWKVVYRHITAQQDREAFARAAAVELLTNLSTMSEQSGQTGGFEAAARTPEAVTCAAVLPFLEVLRTGGYICRYQLVLGSHPGTWPRDWMISQPAVVYADAGVAGEAGLPTSGGEFLFQLKLHRPADILSSVALRSEEDGSWPHTVSSCLLLLLERGGLCPVTVEPATGAPEGQQQQRGSSCANAETGCLFGGCGVVECDEFFYQDQWEGPKSFADKMLLFFGDPLQQVAVDFVPTTLVQNWRLRQPAALATDTAR</sequence>
<protein>
    <submittedName>
        <fullName evidence="2">Uncharacterized protein</fullName>
    </submittedName>
</protein>
<accession>A0A8J4G4D0</accession>
<dbReference type="OrthoDB" id="544754at2759"/>
<reference evidence="2" key="1">
    <citation type="journal article" date="2021" name="Proc. Natl. Acad. Sci. U.S.A.">
        <title>Three genomes in the algal genus Volvox reveal the fate of a haploid sex-determining region after a transition to homothallism.</title>
        <authorList>
            <person name="Yamamoto K."/>
            <person name="Hamaji T."/>
            <person name="Kawai-Toyooka H."/>
            <person name="Matsuzaki R."/>
            <person name="Takahashi F."/>
            <person name="Nishimura Y."/>
            <person name="Kawachi M."/>
            <person name="Noguchi H."/>
            <person name="Minakuchi Y."/>
            <person name="Umen J.G."/>
            <person name="Toyoda A."/>
            <person name="Nozaki H."/>
        </authorList>
    </citation>
    <scope>NUCLEOTIDE SEQUENCE</scope>
    <source>
        <strain evidence="2">NIES-3785</strain>
        <strain evidence="1">NIES-3786</strain>
    </source>
</reference>